<dbReference type="PANTHER" id="PTHR24221">
    <property type="entry name" value="ATP-BINDING CASSETTE SUB-FAMILY B"/>
    <property type="match status" value="1"/>
</dbReference>
<feature type="domain" description="ABC transporter" evidence="4">
    <location>
        <begin position="446"/>
        <end position="713"/>
    </location>
</feature>
<dbReference type="SUPFAM" id="SSF52540">
    <property type="entry name" value="P-loop containing nucleoside triphosphate hydrolases"/>
    <property type="match status" value="1"/>
</dbReference>
<dbReference type="InterPro" id="IPR027417">
    <property type="entry name" value="P-loop_NTPase"/>
</dbReference>
<evidence type="ECO:0000313" key="5">
    <source>
        <dbReference type="EMBL" id="PCH41253.1"/>
    </source>
</evidence>
<keyword evidence="6" id="KW-1185">Reference proteome</keyword>
<dbReference type="SMART" id="SM00382">
    <property type="entry name" value="AAA"/>
    <property type="match status" value="1"/>
</dbReference>
<dbReference type="GO" id="GO:0016887">
    <property type="term" value="F:ATP hydrolysis activity"/>
    <property type="evidence" value="ECO:0007669"/>
    <property type="project" value="InterPro"/>
</dbReference>
<organism evidence="5 6">
    <name type="scientific">Wolfiporia cocos (strain MD-104)</name>
    <name type="common">Brown rot fungus</name>
    <dbReference type="NCBI Taxonomy" id="742152"/>
    <lineage>
        <taxon>Eukaryota</taxon>
        <taxon>Fungi</taxon>
        <taxon>Dikarya</taxon>
        <taxon>Basidiomycota</taxon>
        <taxon>Agaricomycotina</taxon>
        <taxon>Agaricomycetes</taxon>
        <taxon>Polyporales</taxon>
        <taxon>Phaeolaceae</taxon>
        <taxon>Wolfiporia</taxon>
    </lineage>
</organism>
<accession>A0A2H3JMX3</accession>
<gene>
    <name evidence="5" type="ORF">WOLCODRAFT_89140</name>
</gene>
<dbReference type="Gene3D" id="3.40.50.300">
    <property type="entry name" value="P-loop containing nucleotide triphosphate hydrolases"/>
    <property type="match status" value="1"/>
</dbReference>
<keyword evidence="1" id="KW-0547">Nucleotide-binding</keyword>
<dbReference type="GO" id="GO:0034040">
    <property type="term" value="F:ATPase-coupled lipid transmembrane transporter activity"/>
    <property type="evidence" value="ECO:0007669"/>
    <property type="project" value="TreeGrafter"/>
</dbReference>
<dbReference type="GO" id="GO:0005524">
    <property type="term" value="F:ATP binding"/>
    <property type="evidence" value="ECO:0007669"/>
    <property type="project" value="UniProtKB-KW"/>
</dbReference>
<protein>
    <submittedName>
        <fullName evidence="5">Nucleoside triphosphate hydrolase protein</fullName>
    </submittedName>
</protein>
<dbReference type="CDD" id="cd03228">
    <property type="entry name" value="ABCC_MRP_Like"/>
    <property type="match status" value="1"/>
</dbReference>
<proteinExistence type="inferred from homology"/>
<reference evidence="5 6" key="1">
    <citation type="journal article" date="2012" name="Science">
        <title>The Paleozoic origin of enzymatic lignin decomposition reconstructed from 31 fungal genomes.</title>
        <authorList>
            <person name="Floudas D."/>
            <person name="Binder M."/>
            <person name="Riley R."/>
            <person name="Barry K."/>
            <person name="Blanchette R.A."/>
            <person name="Henrissat B."/>
            <person name="Martinez A.T."/>
            <person name="Otillar R."/>
            <person name="Spatafora J.W."/>
            <person name="Yadav J.S."/>
            <person name="Aerts A."/>
            <person name="Benoit I."/>
            <person name="Boyd A."/>
            <person name="Carlson A."/>
            <person name="Copeland A."/>
            <person name="Coutinho P.M."/>
            <person name="de Vries R.P."/>
            <person name="Ferreira P."/>
            <person name="Findley K."/>
            <person name="Foster B."/>
            <person name="Gaskell J."/>
            <person name="Glotzer D."/>
            <person name="Gorecki P."/>
            <person name="Heitman J."/>
            <person name="Hesse C."/>
            <person name="Hori C."/>
            <person name="Igarashi K."/>
            <person name="Jurgens J.A."/>
            <person name="Kallen N."/>
            <person name="Kersten P."/>
            <person name="Kohler A."/>
            <person name="Kuees U."/>
            <person name="Kumar T.K.A."/>
            <person name="Kuo A."/>
            <person name="LaButti K."/>
            <person name="Larrondo L.F."/>
            <person name="Lindquist E."/>
            <person name="Ling A."/>
            <person name="Lombard V."/>
            <person name="Lucas S."/>
            <person name="Lundell T."/>
            <person name="Martin R."/>
            <person name="McLaughlin D.J."/>
            <person name="Morgenstern I."/>
            <person name="Morin E."/>
            <person name="Murat C."/>
            <person name="Nagy L.G."/>
            <person name="Nolan M."/>
            <person name="Ohm R.A."/>
            <person name="Patyshakuliyeva A."/>
            <person name="Rokas A."/>
            <person name="Ruiz-Duenas F.J."/>
            <person name="Sabat G."/>
            <person name="Salamov A."/>
            <person name="Samejima M."/>
            <person name="Schmutz J."/>
            <person name="Slot J.C."/>
            <person name="St John F."/>
            <person name="Stenlid J."/>
            <person name="Sun H."/>
            <person name="Sun S."/>
            <person name="Syed K."/>
            <person name="Tsang A."/>
            <person name="Wiebenga A."/>
            <person name="Young D."/>
            <person name="Pisabarro A."/>
            <person name="Eastwood D.C."/>
            <person name="Martin F."/>
            <person name="Cullen D."/>
            <person name="Grigoriev I.V."/>
            <person name="Hibbett D.S."/>
        </authorList>
    </citation>
    <scope>NUCLEOTIDE SEQUENCE [LARGE SCALE GENOMIC DNA]</scope>
    <source>
        <strain evidence="5 6">MD-104</strain>
    </source>
</reference>
<comment type="similarity">
    <text evidence="3">Belongs to the ABC transporter superfamily. ABCB family. Heavy Metal importer (TC 3.A.1.210) subfamily.</text>
</comment>
<dbReference type="InterPro" id="IPR003439">
    <property type="entry name" value="ABC_transporter-like_ATP-bd"/>
</dbReference>
<dbReference type="PROSITE" id="PS00211">
    <property type="entry name" value="ABC_TRANSPORTER_1"/>
    <property type="match status" value="1"/>
</dbReference>
<evidence type="ECO:0000256" key="3">
    <source>
        <dbReference type="ARBA" id="ARBA00024363"/>
    </source>
</evidence>
<keyword evidence="5" id="KW-0378">Hydrolase</keyword>
<sequence length="715" mass="79730">MLRTWVTSSISLPEACSPAHESPGFRKKCVPKVHGLDAGSGSPSHIIHQYWLQSRLLPSGRKGHLAPGAHRPLNLSTLQLAYKILSLSAVDLLKSIWDLHPWRFLLMVSIEFLRGIMPAYRGYSQALLINELQSLIVSERYTWSRLAGMIASELLGIGAESIIDSIASTNENIVRSASRFALEYRQMEQRVRLDLPTLADPVVRDLLQESELFVRSFDGMSSFGLFSTFDFLRILTLFSELVSHFLVLTSLPFSVPHLTALFFSILSAIIPLVLPWTTSGLSSPEDYAGSEEARMAAKQDKMRHLAYSDTYRPEVLLFGLGPWILKSWAQARKTMLGLGRSPRTKGPSMISLPYLDFSGMFVVMQNIPLVLLLNSPSASLGAFTLYRSSVQSLFVTVRNLIYSVRMAYQGIFLMGAFSAAMTLQPRLHPQANEVVEYQASPRGAKIEAKNLFYAYPGSQDYALRNINLTIKPGETLAIVGYNGSGKSTLAKVLLRILDFDSGELLLNNADIRKIRPEAFHAHVTAMFQDFAKFDASARENIGLGHIQDMRSPRAIDAAIRLAGAAEIVQSLPRGLKTKLDIASHEQSSYAFRESYRNSFAHQHHGLSGGEWQRIALSRAFMRARRPEIDLILFDEPTSSLDAHAQNWIFESLEKCSHSPEGKPTKTVIFITHRLATARRADRIAMMENGTITELGTHEELLTLNGQYAALYRASI</sequence>
<dbReference type="InterPro" id="IPR017871">
    <property type="entry name" value="ABC_transporter-like_CS"/>
</dbReference>
<evidence type="ECO:0000256" key="2">
    <source>
        <dbReference type="ARBA" id="ARBA00022840"/>
    </source>
</evidence>
<dbReference type="EMBL" id="KB468113">
    <property type="protein sequence ID" value="PCH41253.1"/>
    <property type="molecule type" value="Genomic_DNA"/>
</dbReference>
<evidence type="ECO:0000259" key="4">
    <source>
        <dbReference type="PROSITE" id="PS50893"/>
    </source>
</evidence>
<dbReference type="OrthoDB" id="6500128at2759"/>
<dbReference type="PROSITE" id="PS50893">
    <property type="entry name" value="ABC_TRANSPORTER_2"/>
    <property type="match status" value="1"/>
</dbReference>
<dbReference type="STRING" id="742152.A0A2H3JMX3"/>
<dbReference type="AlphaFoldDB" id="A0A2H3JMX3"/>
<dbReference type="Proteomes" id="UP000218811">
    <property type="component" value="Unassembled WGS sequence"/>
</dbReference>
<evidence type="ECO:0000313" key="6">
    <source>
        <dbReference type="Proteomes" id="UP000218811"/>
    </source>
</evidence>
<dbReference type="InterPro" id="IPR003593">
    <property type="entry name" value="AAA+_ATPase"/>
</dbReference>
<dbReference type="Pfam" id="PF00005">
    <property type="entry name" value="ABC_tran"/>
    <property type="match status" value="1"/>
</dbReference>
<keyword evidence="2" id="KW-0067">ATP-binding</keyword>
<dbReference type="InterPro" id="IPR039421">
    <property type="entry name" value="Type_1_exporter"/>
</dbReference>
<name>A0A2H3JMX3_WOLCO</name>
<dbReference type="PANTHER" id="PTHR24221:SF654">
    <property type="entry name" value="ATP-BINDING CASSETTE SUB-FAMILY B MEMBER 6"/>
    <property type="match status" value="1"/>
</dbReference>
<dbReference type="OMA" id="NGTICEF"/>
<evidence type="ECO:0000256" key="1">
    <source>
        <dbReference type="ARBA" id="ARBA00022741"/>
    </source>
</evidence>